<protein>
    <recommendedName>
        <fullName evidence="2">VOC domain-containing protein</fullName>
    </recommendedName>
</protein>
<evidence type="ECO:0000313" key="4">
    <source>
        <dbReference type="Proteomes" id="UP000285378"/>
    </source>
</evidence>
<dbReference type="Proteomes" id="UP000285378">
    <property type="component" value="Unassembled WGS sequence"/>
</dbReference>
<organism evidence="3 4">
    <name type="scientific">Pseudomonas fluorescens</name>
    <dbReference type="NCBI Taxonomy" id="294"/>
    <lineage>
        <taxon>Bacteria</taxon>
        <taxon>Pseudomonadati</taxon>
        <taxon>Pseudomonadota</taxon>
        <taxon>Gammaproteobacteria</taxon>
        <taxon>Pseudomonadales</taxon>
        <taxon>Pseudomonadaceae</taxon>
        <taxon>Pseudomonas</taxon>
    </lineage>
</organism>
<dbReference type="AlphaFoldDB" id="A0A423MAB7"/>
<evidence type="ECO:0000256" key="1">
    <source>
        <dbReference type="ARBA" id="ARBA00022723"/>
    </source>
</evidence>
<feature type="domain" description="VOC" evidence="2">
    <location>
        <begin position="5"/>
        <end position="120"/>
    </location>
</feature>
<proteinExistence type="predicted"/>
<dbReference type="PROSITE" id="PS51819">
    <property type="entry name" value="VOC"/>
    <property type="match status" value="1"/>
</dbReference>
<name>A0A423MAB7_PSEFL</name>
<dbReference type="GO" id="GO:0046872">
    <property type="term" value="F:metal ion binding"/>
    <property type="evidence" value="ECO:0007669"/>
    <property type="project" value="UniProtKB-KW"/>
</dbReference>
<dbReference type="CDD" id="cd06587">
    <property type="entry name" value="VOC"/>
    <property type="match status" value="1"/>
</dbReference>
<dbReference type="Pfam" id="PF00903">
    <property type="entry name" value="Glyoxalase"/>
    <property type="match status" value="1"/>
</dbReference>
<keyword evidence="1" id="KW-0479">Metal-binding</keyword>
<sequence length="125" mass="14339">MNMVGIDHVQIEAKDLEETISFWKSVLGFETIDLGLRLGMRWVILKNPGNHYISIHESRSVDNKPGPRITHFGIVVDDFEGFRDLLKTKGVRVDAINVYDKSRSYYFYDPNNHKVEVSEVWGGGL</sequence>
<dbReference type="InterPro" id="IPR004360">
    <property type="entry name" value="Glyas_Fos-R_dOase_dom"/>
</dbReference>
<dbReference type="SUPFAM" id="SSF54593">
    <property type="entry name" value="Glyoxalase/Bleomycin resistance protein/Dihydroxybiphenyl dioxygenase"/>
    <property type="match status" value="1"/>
</dbReference>
<comment type="caution">
    <text evidence="3">The sequence shown here is derived from an EMBL/GenBank/DDBJ whole genome shotgun (WGS) entry which is preliminary data.</text>
</comment>
<reference evidence="3 4" key="1">
    <citation type="submission" date="2016-10" db="EMBL/GenBank/DDBJ databases">
        <title>Comparative genome analysis of multiple Pseudomonas spp. focuses on biocontrol and plant growth promoting traits.</title>
        <authorList>
            <person name="Tao X.-Y."/>
            <person name="Taylor C.G."/>
        </authorList>
    </citation>
    <scope>NUCLEOTIDE SEQUENCE [LARGE SCALE GENOMIC DNA]</scope>
    <source>
        <strain evidence="3 4">28B5</strain>
    </source>
</reference>
<dbReference type="Gene3D" id="3.10.180.10">
    <property type="entry name" value="2,3-Dihydroxybiphenyl 1,2-Dioxygenase, domain 1"/>
    <property type="match status" value="1"/>
</dbReference>
<dbReference type="InterPro" id="IPR029068">
    <property type="entry name" value="Glyas_Bleomycin-R_OHBP_Dase"/>
</dbReference>
<dbReference type="PANTHER" id="PTHR36113:SF6">
    <property type="entry name" value="FOSFOMYCIN RESISTANCE PROTEIN FOSX"/>
    <property type="match status" value="1"/>
</dbReference>
<evidence type="ECO:0000313" key="3">
    <source>
        <dbReference type="EMBL" id="RON79780.1"/>
    </source>
</evidence>
<gene>
    <name evidence="3" type="ORF">BK670_19985</name>
</gene>
<accession>A0A423MAB7</accession>
<dbReference type="OrthoDB" id="9804944at2"/>
<dbReference type="InterPro" id="IPR051332">
    <property type="entry name" value="Fosfomycin_Res_Enzymes"/>
</dbReference>
<evidence type="ECO:0000259" key="2">
    <source>
        <dbReference type="PROSITE" id="PS51819"/>
    </source>
</evidence>
<dbReference type="PANTHER" id="PTHR36113">
    <property type="entry name" value="LYASE, PUTATIVE-RELATED-RELATED"/>
    <property type="match status" value="1"/>
</dbReference>
<dbReference type="InterPro" id="IPR037523">
    <property type="entry name" value="VOC_core"/>
</dbReference>
<dbReference type="EMBL" id="MOBX01000014">
    <property type="protein sequence ID" value="RON79780.1"/>
    <property type="molecule type" value="Genomic_DNA"/>
</dbReference>
<dbReference type="RefSeq" id="WP_123452537.1">
    <property type="nucleotide sequence ID" value="NZ_MOBX01000014.1"/>
</dbReference>